<proteinExistence type="predicted"/>
<evidence type="ECO:0000313" key="3">
    <source>
        <dbReference type="Proteomes" id="UP001280415"/>
    </source>
</evidence>
<dbReference type="Proteomes" id="UP001280415">
    <property type="component" value="Unassembled WGS sequence"/>
</dbReference>
<reference evidence="2" key="1">
    <citation type="journal article" date="2023" name="PeerJ">
        <title>Selection and evaluation of lactic acid bacteria from chicken feces in Thailand as potential probiotics.</title>
        <authorList>
            <person name="Khurajog B."/>
            <person name="Disastra Y."/>
            <person name="Lawwyne L.D."/>
            <person name="Sirichokchatchawan W."/>
            <person name="Niyomtham W."/>
            <person name="Yindee J."/>
            <person name="Hampson D.J."/>
            <person name="Prapasarakul N."/>
        </authorList>
    </citation>
    <scope>NUCLEOTIDE SEQUENCE</scope>
    <source>
        <strain evidence="2">BF14</strain>
    </source>
</reference>
<evidence type="ECO:0000313" key="2">
    <source>
        <dbReference type="EMBL" id="MDV2910610.1"/>
    </source>
</evidence>
<keyword evidence="1" id="KW-1133">Transmembrane helix</keyword>
<feature type="transmembrane region" description="Helical" evidence="1">
    <location>
        <begin position="41"/>
        <end position="61"/>
    </location>
</feature>
<dbReference type="AlphaFoldDB" id="A0AAW8YK33"/>
<reference evidence="2" key="2">
    <citation type="submission" date="2023-10" db="EMBL/GenBank/DDBJ databases">
        <authorList>
            <person name="Khurajog B."/>
        </authorList>
    </citation>
    <scope>NUCLEOTIDE SEQUENCE</scope>
    <source>
        <strain evidence="2">BF14</strain>
    </source>
</reference>
<gene>
    <name evidence="2" type="ORF">R0H03_01830</name>
</gene>
<name>A0AAW8YK33_PEDAC</name>
<protein>
    <submittedName>
        <fullName evidence="2">Preprotein translocase, SecY subunit, secY</fullName>
    </submittedName>
</protein>
<dbReference type="RefSeq" id="WP_004165870.1">
    <property type="nucleotide sequence ID" value="NZ_BMWN01000001.1"/>
</dbReference>
<keyword evidence="1" id="KW-0472">Membrane</keyword>
<organism evidence="2 3">
    <name type="scientific">Pediococcus acidilactici</name>
    <dbReference type="NCBI Taxonomy" id="1254"/>
    <lineage>
        <taxon>Bacteria</taxon>
        <taxon>Bacillati</taxon>
        <taxon>Bacillota</taxon>
        <taxon>Bacilli</taxon>
        <taxon>Lactobacillales</taxon>
        <taxon>Lactobacillaceae</taxon>
        <taxon>Pediococcus</taxon>
        <taxon>Pediococcus acidilactici group</taxon>
    </lineage>
</organism>
<comment type="caution">
    <text evidence="2">The sequence shown here is derived from an EMBL/GenBank/DDBJ whole genome shotgun (WGS) entry which is preliminary data.</text>
</comment>
<feature type="transmembrane region" description="Helical" evidence="1">
    <location>
        <begin position="15"/>
        <end position="35"/>
    </location>
</feature>
<sequence length="72" mass="8384">MKLKKANLTKRTKRLYIVWIIANSLMLVMTSFTPLKESADFVVGSFFVMLFFSIYVFCMAMQDEFGDKDRLG</sequence>
<dbReference type="EMBL" id="JAWJAX010000002">
    <property type="protein sequence ID" value="MDV2910610.1"/>
    <property type="molecule type" value="Genomic_DNA"/>
</dbReference>
<keyword evidence="1" id="KW-0812">Transmembrane</keyword>
<evidence type="ECO:0000256" key="1">
    <source>
        <dbReference type="SAM" id="Phobius"/>
    </source>
</evidence>
<accession>A0AAW8YK33</accession>